<reference evidence="4 5" key="1">
    <citation type="submission" date="2024-01" db="EMBL/GenBank/DDBJ databases">
        <title>The genome of the rayed Mediterranean limpet Patella caerulea (Linnaeus, 1758).</title>
        <authorList>
            <person name="Anh-Thu Weber A."/>
            <person name="Halstead-Nussloch G."/>
        </authorList>
    </citation>
    <scope>NUCLEOTIDE SEQUENCE [LARGE SCALE GENOMIC DNA]</scope>
    <source>
        <strain evidence="4">AATW-2023a</strain>
        <tissue evidence="4">Whole specimen</tissue>
    </source>
</reference>
<dbReference type="PANTHER" id="PTHR10036:SF3">
    <property type="entry name" value="PROTEIN SLEEPLESS-RELATED"/>
    <property type="match status" value="1"/>
</dbReference>
<dbReference type="SUPFAM" id="SSF57302">
    <property type="entry name" value="Snake toxin-like"/>
    <property type="match status" value="1"/>
</dbReference>
<organism evidence="4 5">
    <name type="scientific">Patella caerulea</name>
    <name type="common">Rayed Mediterranean limpet</name>
    <dbReference type="NCBI Taxonomy" id="87958"/>
    <lineage>
        <taxon>Eukaryota</taxon>
        <taxon>Metazoa</taxon>
        <taxon>Spiralia</taxon>
        <taxon>Lophotrochozoa</taxon>
        <taxon>Mollusca</taxon>
        <taxon>Gastropoda</taxon>
        <taxon>Patellogastropoda</taxon>
        <taxon>Patelloidea</taxon>
        <taxon>Patellidae</taxon>
        <taxon>Patella</taxon>
    </lineage>
</organism>
<evidence type="ECO:0000256" key="3">
    <source>
        <dbReference type="SAM" id="SignalP"/>
    </source>
</evidence>
<feature type="chain" id="PRO_5042899426" evidence="3">
    <location>
        <begin position="20"/>
        <end position="149"/>
    </location>
</feature>
<comment type="caution">
    <text evidence="4">The sequence shown here is derived from an EMBL/GenBank/DDBJ whole genome shotgun (WGS) entry which is preliminary data.</text>
</comment>
<evidence type="ECO:0000313" key="5">
    <source>
        <dbReference type="Proteomes" id="UP001347796"/>
    </source>
</evidence>
<accession>A0AAN8GBP3</accession>
<keyword evidence="5" id="KW-1185">Reference proteome</keyword>
<proteinExistence type="predicted"/>
<dbReference type="CDD" id="cd23599">
    <property type="entry name" value="TFP_LU_ECD_Cold"/>
    <property type="match status" value="1"/>
</dbReference>
<gene>
    <name evidence="4" type="ORF">SNE40_023078</name>
</gene>
<sequence>MKDLIILVGLFGLFATGLALECYVCDNQPDNKDKCVKTTIQCREEQDTCQTTIKWKAPEFWTPRNEKMHHVFKSCSSSMNCTNAQWGLKNKCMRDWYKDWECVECCQGDRCNFYVTLGSANLKFSITLVALSLTLTAVFADRFGAWRLA</sequence>
<dbReference type="EMBL" id="JAZGQO010000021">
    <property type="protein sequence ID" value="KAK6166361.1"/>
    <property type="molecule type" value="Genomic_DNA"/>
</dbReference>
<evidence type="ECO:0000256" key="1">
    <source>
        <dbReference type="ARBA" id="ARBA00022729"/>
    </source>
</evidence>
<evidence type="ECO:0000313" key="4">
    <source>
        <dbReference type="EMBL" id="KAK6166361.1"/>
    </source>
</evidence>
<evidence type="ECO:0000256" key="2">
    <source>
        <dbReference type="ARBA" id="ARBA00023157"/>
    </source>
</evidence>
<keyword evidence="2" id="KW-1015">Disulfide bond</keyword>
<name>A0AAN8GBP3_PATCE</name>
<dbReference type="Gene3D" id="2.10.60.10">
    <property type="entry name" value="CD59"/>
    <property type="match status" value="1"/>
</dbReference>
<feature type="signal peptide" evidence="3">
    <location>
        <begin position="1"/>
        <end position="19"/>
    </location>
</feature>
<dbReference type="PANTHER" id="PTHR10036">
    <property type="entry name" value="CD59 GLYCOPROTEIN"/>
    <property type="match status" value="1"/>
</dbReference>
<dbReference type="AlphaFoldDB" id="A0AAN8GBP3"/>
<dbReference type="InterPro" id="IPR045860">
    <property type="entry name" value="Snake_toxin-like_sf"/>
</dbReference>
<protein>
    <submittedName>
        <fullName evidence="4">Uncharacterized protein</fullName>
    </submittedName>
</protein>
<keyword evidence="1 3" id="KW-0732">Signal</keyword>
<dbReference type="Proteomes" id="UP001347796">
    <property type="component" value="Unassembled WGS sequence"/>
</dbReference>